<dbReference type="PANTHER" id="PTHR33893">
    <property type="entry name" value="INSULIN RELATED-RELATED-RELATED"/>
    <property type="match status" value="1"/>
</dbReference>
<protein>
    <submittedName>
        <fullName evidence="7">Uncharacterized protein</fullName>
    </submittedName>
</protein>
<dbReference type="FunFam" id="1.10.100.10:FF:000006">
    <property type="entry name" value="Probable insulin-like peptide beta-type 4"/>
    <property type="match status" value="1"/>
</dbReference>
<dbReference type="Pfam" id="PF03488">
    <property type="entry name" value="Ins_beta"/>
    <property type="match status" value="1"/>
</dbReference>
<proteinExistence type="inferred from homology"/>
<dbReference type="GO" id="GO:0005576">
    <property type="term" value="C:extracellular region"/>
    <property type="evidence" value="ECO:0007669"/>
    <property type="project" value="UniProtKB-SubCell"/>
</dbReference>
<accession>A0A6A5HHQ3</accession>
<dbReference type="KEGG" id="crq:GCK72_006162"/>
<evidence type="ECO:0000256" key="5">
    <source>
        <dbReference type="ARBA" id="ARBA00023157"/>
    </source>
</evidence>
<keyword evidence="4 6" id="KW-0732">Signal</keyword>
<dbReference type="PROSITE" id="PS00262">
    <property type="entry name" value="INSULIN"/>
    <property type="match status" value="1"/>
</dbReference>
<dbReference type="CTD" id="9815483"/>
<feature type="chain" id="PRO_5025378605" evidence="6">
    <location>
        <begin position="20"/>
        <end position="110"/>
    </location>
</feature>
<dbReference type="GO" id="GO:0005179">
    <property type="term" value="F:hormone activity"/>
    <property type="evidence" value="ECO:0007669"/>
    <property type="project" value="InterPro"/>
</dbReference>
<evidence type="ECO:0000256" key="2">
    <source>
        <dbReference type="ARBA" id="ARBA00009034"/>
    </source>
</evidence>
<feature type="signal peptide" evidence="6">
    <location>
        <begin position="1"/>
        <end position="19"/>
    </location>
</feature>
<evidence type="ECO:0000256" key="3">
    <source>
        <dbReference type="ARBA" id="ARBA00022525"/>
    </source>
</evidence>
<dbReference type="Gene3D" id="1.10.100.10">
    <property type="entry name" value="Insulin-like"/>
    <property type="match status" value="1"/>
</dbReference>
<name>A0A6A5HHQ3_CAERE</name>
<dbReference type="InterPro" id="IPR052335">
    <property type="entry name" value="Insulin-like_regulatory"/>
</dbReference>
<sequence>MLRIFTILCLFASIYITSASFGRSFDVDLNNALFNQLQFEHLRAPRILSRHRRVPGPGDIRACGRKLVAMVFHICSEPCNPKEGKDIATECCSNQCTDAFIRSACCPDTV</sequence>
<evidence type="ECO:0000313" key="8">
    <source>
        <dbReference type="Proteomes" id="UP000483820"/>
    </source>
</evidence>
<keyword evidence="5" id="KW-1015">Disulfide bond</keyword>
<dbReference type="InterPro" id="IPR036438">
    <property type="entry name" value="Insulin-like_sf"/>
</dbReference>
<organism evidence="7 8">
    <name type="scientific">Caenorhabditis remanei</name>
    <name type="common">Caenorhabditis vulgaris</name>
    <dbReference type="NCBI Taxonomy" id="31234"/>
    <lineage>
        <taxon>Eukaryota</taxon>
        <taxon>Metazoa</taxon>
        <taxon>Ecdysozoa</taxon>
        <taxon>Nematoda</taxon>
        <taxon>Chromadorea</taxon>
        <taxon>Rhabditida</taxon>
        <taxon>Rhabditina</taxon>
        <taxon>Rhabditomorpha</taxon>
        <taxon>Rhabditoidea</taxon>
        <taxon>Rhabditidae</taxon>
        <taxon>Peloderinae</taxon>
        <taxon>Caenorhabditis</taxon>
    </lineage>
</organism>
<keyword evidence="3" id="KW-0964">Secreted</keyword>
<dbReference type="InterPro" id="IPR022353">
    <property type="entry name" value="Insulin_CS"/>
</dbReference>
<dbReference type="GeneID" id="9815483"/>
<comment type="caution">
    <text evidence="7">The sequence shown here is derived from an EMBL/GenBank/DDBJ whole genome shotgun (WGS) entry which is preliminary data.</text>
</comment>
<evidence type="ECO:0000256" key="6">
    <source>
        <dbReference type="SAM" id="SignalP"/>
    </source>
</evidence>
<evidence type="ECO:0000256" key="1">
    <source>
        <dbReference type="ARBA" id="ARBA00004613"/>
    </source>
</evidence>
<dbReference type="Proteomes" id="UP000483820">
    <property type="component" value="Chromosome II"/>
</dbReference>
<dbReference type="RefSeq" id="XP_003113542.2">
    <property type="nucleotide sequence ID" value="XM_003113494.2"/>
</dbReference>
<dbReference type="AlphaFoldDB" id="A0A6A5HHQ3"/>
<dbReference type="PANTHER" id="PTHR33893:SF9">
    <property type="entry name" value="INSULIN RELATED-RELATED"/>
    <property type="match status" value="1"/>
</dbReference>
<dbReference type="EMBL" id="WUAV01000002">
    <property type="protein sequence ID" value="KAF1766206.1"/>
    <property type="molecule type" value="Genomic_DNA"/>
</dbReference>
<reference evidence="7 8" key="1">
    <citation type="submission" date="2019-12" db="EMBL/GenBank/DDBJ databases">
        <title>Chromosome-level assembly of the Caenorhabditis remanei genome.</title>
        <authorList>
            <person name="Teterina A.A."/>
            <person name="Willis J.H."/>
            <person name="Phillips P.C."/>
        </authorList>
    </citation>
    <scope>NUCLEOTIDE SEQUENCE [LARGE SCALE GENOMIC DNA]</scope>
    <source>
        <strain evidence="7 8">PX506</strain>
        <tissue evidence="7">Whole organism</tissue>
    </source>
</reference>
<dbReference type="InterPro" id="IPR003235">
    <property type="entry name" value="Nem_insulin-like_b-type"/>
</dbReference>
<evidence type="ECO:0000313" key="7">
    <source>
        <dbReference type="EMBL" id="KAF1766206.1"/>
    </source>
</evidence>
<evidence type="ECO:0000256" key="4">
    <source>
        <dbReference type="ARBA" id="ARBA00022729"/>
    </source>
</evidence>
<comment type="similarity">
    <text evidence="2">Belongs to the insulin family.</text>
</comment>
<comment type="subcellular location">
    <subcellularLocation>
        <location evidence="1">Secreted</location>
    </subcellularLocation>
</comment>
<gene>
    <name evidence="7" type="ORF">GCK72_006162</name>
</gene>
<dbReference type="SUPFAM" id="SSF56994">
    <property type="entry name" value="Insulin-like"/>
    <property type="match status" value="1"/>
</dbReference>